<evidence type="ECO:0000313" key="3">
    <source>
        <dbReference type="Proteomes" id="UP000603904"/>
    </source>
</evidence>
<keyword evidence="3" id="KW-1185">Reference proteome</keyword>
<protein>
    <recommendedName>
        <fullName evidence="1">Bacterial HORMA domain-containing protein</fullName>
    </recommendedName>
</protein>
<evidence type="ECO:0000313" key="2">
    <source>
        <dbReference type="EMBL" id="GIH44046.1"/>
    </source>
</evidence>
<reference evidence="2 3" key="1">
    <citation type="submission" date="2021-01" db="EMBL/GenBank/DDBJ databases">
        <title>Whole genome shotgun sequence of Microbispora corallina NBRC 16416.</title>
        <authorList>
            <person name="Komaki H."/>
            <person name="Tamura T."/>
        </authorList>
    </citation>
    <scope>NUCLEOTIDE SEQUENCE [LARGE SCALE GENOMIC DNA]</scope>
    <source>
        <strain evidence="2 3">NBRC 16416</strain>
    </source>
</reference>
<dbReference type="Proteomes" id="UP000603904">
    <property type="component" value="Unassembled WGS sequence"/>
</dbReference>
<organism evidence="2 3">
    <name type="scientific">Microbispora corallina</name>
    <dbReference type="NCBI Taxonomy" id="83302"/>
    <lineage>
        <taxon>Bacteria</taxon>
        <taxon>Bacillati</taxon>
        <taxon>Actinomycetota</taxon>
        <taxon>Actinomycetes</taxon>
        <taxon>Streptosporangiales</taxon>
        <taxon>Streptosporangiaceae</taxon>
        <taxon>Microbispora</taxon>
    </lineage>
</organism>
<name>A0ABQ4GAJ8_9ACTN</name>
<accession>A0ABQ4GAJ8</accession>
<gene>
    <name evidence="2" type="ORF">Mco01_70460</name>
</gene>
<evidence type="ECO:0000259" key="1">
    <source>
        <dbReference type="Pfam" id="PF18138"/>
    </source>
</evidence>
<sequence length="169" mass="18360">MATSYARSATFTLTDARYVGAKVGADLRQLNSLYGNPTLASIDKYTEEIALLLKDGYLDTVDFGFRDVGSNAWKLRLRYRATTGGQLVDSRPGRLPASIDVVGLSFYSYLTYSPSFHRLITAEQARFKESLPVTRTGAAAPTANAGVSQTGHGYARNGAGVDRDVYQAF</sequence>
<proteinExistence type="predicted"/>
<feature type="domain" description="Bacterial HORMA" evidence="1">
    <location>
        <begin position="1"/>
        <end position="166"/>
    </location>
</feature>
<dbReference type="InterPro" id="IPR041162">
    <property type="entry name" value="Bact_HORMA_1"/>
</dbReference>
<dbReference type="Pfam" id="PF18138">
    <property type="entry name" value="bacHORMA_1"/>
    <property type="match status" value="1"/>
</dbReference>
<comment type="caution">
    <text evidence="2">The sequence shown here is derived from an EMBL/GenBank/DDBJ whole genome shotgun (WGS) entry which is preliminary data.</text>
</comment>
<dbReference type="EMBL" id="BOOC01000050">
    <property type="protein sequence ID" value="GIH44046.1"/>
    <property type="molecule type" value="Genomic_DNA"/>
</dbReference>
<dbReference type="RefSeq" id="WP_204061075.1">
    <property type="nucleotide sequence ID" value="NZ_BAAAGP010000040.1"/>
</dbReference>